<comment type="subcellular location">
    <subcellularLocation>
        <location evidence="3">Cytoplasm</location>
    </subcellularLocation>
</comment>
<dbReference type="NCBIfam" id="TIGR00179">
    <property type="entry name" value="murB"/>
    <property type="match status" value="1"/>
</dbReference>
<keyword evidence="7" id="KW-0132">Cell division</keyword>
<sequence length="388" mass="42895">MSAQSPCYWVYYLILGFKGTTNESERLRSMALPSPFSSPTIKTNRCGSSRVPTPSSVSHHHHFLTCPPGGEPSPHRKKSHSLVVLGHRQGQPLIENYILRDRKCLRELSSWGIGGPCRYFLRTSRASQLVAAVRYCRERCIPFLVLGRGSNCLFDDRGFDGFVMLNRVDQLEVTEPGVYRVGSGFHFNRLGMRCSAEGFSGLEFAGGIPGTVGGAVFMNAGADCQESGDVVDSVEIVTMDGELQVLRRSELAFGYRWSSFQDMKDLAAIVAVTFRLTPSTAATERQRAFLERRRRTQPIGERSAGSVFRNPSGAETSAGRLIELAGLKGFAVGGAKVSNVHANFFVNFNGSTSQDMLALISHVKESVDKKFQIELKEEVKYVPYRTQM</sequence>
<evidence type="ECO:0000256" key="16">
    <source>
        <dbReference type="ARBA" id="ARBA00048914"/>
    </source>
</evidence>
<evidence type="ECO:0000256" key="12">
    <source>
        <dbReference type="ARBA" id="ARBA00022984"/>
    </source>
</evidence>
<dbReference type="NCBIfam" id="NF010480">
    <property type="entry name" value="PRK13905.1"/>
    <property type="match status" value="1"/>
</dbReference>
<gene>
    <name evidence="18" type="ORF">MUK42_11463</name>
</gene>
<dbReference type="PANTHER" id="PTHR21071:SF4">
    <property type="entry name" value="UDP-N-ACETYLENOLPYRUVOYLGLUCOSAMINE REDUCTASE"/>
    <property type="match status" value="1"/>
</dbReference>
<dbReference type="Pfam" id="PF01565">
    <property type="entry name" value="FAD_binding_4"/>
    <property type="match status" value="1"/>
</dbReference>
<dbReference type="GO" id="GO:0008762">
    <property type="term" value="F:UDP-N-acetylmuramate dehydrogenase activity"/>
    <property type="evidence" value="ECO:0007669"/>
    <property type="project" value="UniProtKB-EC"/>
</dbReference>
<dbReference type="Gene3D" id="3.30.43.10">
    <property type="entry name" value="Uridine Diphospho-n-acetylenolpyruvylglucosamine Reductase, domain 2"/>
    <property type="match status" value="1"/>
</dbReference>
<dbReference type="AlphaFoldDB" id="A0A9E7KIC4"/>
<dbReference type="GO" id="GO:0051301">
    <property type="term" value="P:cell division"/>
    <property type="evidence" value="ECO:0007669"/>
    <property type="project" value="UniProtKB-KW"/>
</dbReference>
<evidence type="ECO:0000256" key="7">
    <source>
        <dbReference type="ARBA" id="ARBA00022618"/>
    </source>
</evidence>
<comment type="cofactor">
    <cofactor evidence="1">
        <name>FAD</name>
        <dbReference type="ChEBI" id="CHEBI:57692"/>
    </cofactor>
</comment>
<evidence type="ECO:0000256" key="11">
    <source>
        <dbReference type="ARBA" id="ARBA00022960"/>
    </source>
</evidence>
<dbReference type="Pfam" id="PF02873">
    <property type="entry name" value="MurB_C"/>
    <property type="match status" value="1"/>
</dbReference>
<evidence type="ECO:0000259" key="17">
    <source>
        <dbReference type="PROSITE" id="PS51387"/>
    </source>
</evidence>
<dbReference type="InterPro" id="IPR006094">
    <property type="entry name" value="Oxid_FAD_bind_N"/>
</dbReference>
<dbReference type="Proteomes" id="UP001055439">
    <property type="component" value="Chromosome 7"/>
</dbReference>
<evidence type="ECO:0000313" key="18">
    <source>
        <dbReference type="EMBL" id="URE19627.1"/>
    </source>
</evidence>
<evidence type="ECO:0000313" key="19">
    <source>
        <dbReference type="Proteomes" id="UP001055439"/>
    </source>
</evidence>
<dbReference type="EC" id="1.3.1.98" evidence="5"/>
<dbReference type="OrthoDB" id="66620at2759"/>
<dbReference type="GO" id="GO:0008360">
    <property type="term" value="P:regulation of cell shape"/>
    <property type="evidence" value="ECO:0007669"/>
    <property type="project" value="UniProtKB-KW"/>
</dbReference>
<evidence type="ECO:0000256" key="9">
    <source>
        <dbReference type="ARBA" id="ARBA00022827"/>
    </source>
</evidence>
<evidence type="ECO:0000256" key="5">
    <source>
        <dbReference type="ARBA" id="ARBA00012518"/>
    </source>
</evidence>
<keyword evidence="9" id="KW-0274">FAD</keyword>
<dbReference type="PROSITE" id="PS51387">
    <property type="entry name" value="FAD_PCMH"/>
    <property type="match status" value="1"/>
</dbReference>
<keyword evidence="15" id="KW-0961">Cell wall biogenesis/degradation</keyword>
<evidence type="ECO:0000256" key="1">
    <source>
        <dbReference type="ARBA" id="ARBA00001974"/>
    </source>
</evidence>
<dbReference type="InterPro" id="IPR011601">
    <property type="entry name" value="MurB_C"/>
</dbReference>
<proteinExistence type="inferred from homology"/>
<dbReference type="EMBL" id="CP097509">
    <property type="protein sequence ID" value="URE19627.1"/>
    <property type="molecule type" value="Genomic_DNA"/>
</dbReference>
<accession>A0A9E7KIC4</accession>
<dbReference type="GO" id="GO:0005829">
    <property type="term" value="C:cytosol"/>
    <property type="evidence" value="ECO:0007669"/>
    <property type="project" value="TreeGrafter"/>
</dbReference>
<dbReference type="InterPro" id="IPR016169">
    <property type="entry name" value="FAD-bd_PCMH_sub2"/>
</dbReference>
<evidence type="ECO:0000256" key="14">
    <source>
        <dbReference type="ARBA" id="ARBA00023306"/>
    </source>
</evidence>
<protein>
    <recommendedName>
        <fullName evidence="5">UDP-N-acetylmuramate dehydrogenase</fullName>
        <ecNumber evidence="5">1.3.1.98</ecNumber>
    </recommendedName>
</protein>
<dbReference type="SUPFAM" id="SSF56176">
    <property type="entry name" value="FAD-binding/transporter-associated domain-like"/>
    <property type="match status" value="1"/>
</dbReference>
<keyword evidence="10" id="KW-0521">NADP</keyword>
<dbReference type="InterPro" id="IPR016167">
    <property type="entry name" value="FAD-bd_PCMH_sub1"/>
</dbReference>
<evidence type="ECO:0000256" key="13">
    <source>
        <dbReference type="ARBA" id="ARBA00023002"/>
    </source>
</evidence>
<evidence type="ECO:0000256" key="2">
    <source>
        <dbReference type="ARBA" id="ARBA00003921"/>
    </source>
</evidence>
<reference evidence="18" key="1">
    <citation type="submission" date="2022-05" db="EMBL/GenBank/DDBJ databases">
        <title>The Musa troglodytarum L. genome provides insights into the mechanism of non-climacteric behaviour and enrichment of carotenoids.</title>
        <authorList>
            <person name="Wang J."/>
        </authorList>
    </citation>
    <scope>NUCLEOTIDE SEQUENCE</scope>
    <source>
        <tissue evidence="18">Leaf</tissue>
    </source>
</reference>
<keyword evidence="8" id="KW-0285">Flavoprotein</keyword>
<dbReference type="GO" id="GO:0071949">
    <property type="term" value="F:FAD binding"/>
    <property type="evidence" value="ECO:0007669"/>
    <property type="project" value="InterPro"/>
</dbReference>
<dbReference type="PANTHER" id="PTHR21071">
    <property type="entry name" value="UDP-N-ACETYLENOLPYRUVOYLGLUCOSAMINE REDUCTASE"/>
    <property type="match status" value="1"/>
</dbReference>
<dbReference type="SUPFAM" id="SSF56194">
    <property type="entry name" value="Uridine diphospho-N-Acetylenolpyruvylglucosamine reductase, MurB, C-terminal domain"/>
    <property type="match status" value="1"/>
</dbReference>
<keyword evidence="13" id="KW-0560">Oxidoreductase</keyword>
<keyword evidence="19" id="KW-1185">Reference proteome</keyword>
<evidence type="ECO:0000256" key="3">
    <source>
        <dbReference type="ARBA" id="ARBA00004496"/>
    </source>
</evidence>
<evidence type="ECO:0000256" key="4">
    <source>
        <dbReference type="ARBA" id="ARBA00004752"/>
    </source>
</evidence>
<dbReference type="InterPro" id="IPR036318">
    <property type="entry name" value="FAD-bd_PCMH-like_sf"/>
</dbReference>
<dbReference type="InterPro" id="IPR036635">
    <property type="entry name" value="MurB_C_sf"/>
</dbReference>
<evidence type="ECO:0000256" key="8">
    <source>
        <dbReference type="ARBA" id="ARBA00022630"/>
    </source>
</evidence>
<dbReference type="InterPro" id="IPR003170">
    <property type="entry name" value="MurB"/>
</dbReference>
<feature type="domain" description="FAD-binding PCMH-type" evidence="17">
    <location>
        <begin position="112"/>
        <end position="279"/>
    </location>
</feature>
<keyword evidence="12" id="KW-0573">Peptidoglycan synthesis</keyword>
<keyword evidence="11" id="KW-0133">Cell shape</keyword>
<keyword evidence="14" id="KW-0131">Cell cycle</keyword>
<dbReference type="Gene3D" id="3.90.78.10">
    <property type="entry name" value="UDP-N-acetylenolpyruvoylglucosamine reductase, C-terminal domain"/>
    <property type="match status" value="1"/>
</dbReference>
<dbReference type="HAMAP" id="MF_00037">
    <property type="entry name" value="MurB"/>
    <property type="match status" value="1"/>
</dbReference>
<comment type="pathway">
    <text evidence="4">Cell wall biogenesis; peptidoglycan biosynthesis.</text>
</comment>
<name>A0A9E7KIC4_9LILI</name>
<evidence type="ECO:0000256" key="15">
    <source>
        <dbReference type="ARBA" id="ARBA00023316"/>
    </source>
</evidence>
<evidence type="ECO:0000256" key="10">
    <source>
        <dbReference type="ARBA" id="ARBA00022857"/>
    </source>
</evidence>
<dbReference type="Gene3D" id="3.30.465.10">
    <property type="match status" value="1"/>
</dbReference>
<comment type="function">
    <text evidence="2">Cell wall formation.</text>
</comment>
<evidence type="ECO:0000256" key="6">
    <source>
        <dbReference type="ARBA" id="ARBA00022490"/>
    </source>
</evidence>
<keyword evidence="6" id="KW-0963">Cytoplasm</keyword>
<organism evidence="18 19">
    <name type="scientific">Musa troglodytarum</name>
    <name type="common">fe'i banana</name>
    <dbReference type="NCBI Taxonomy" id="320322"/>
    <lineage>
        <taxon>Eukaryota</taxon>
        <taxon>Viridiplantae</taxon>
        <taxon>Streptophyta</taxon>
        <taxon>Embryophyta</taxon>
        <taxon>Tracheophyta</taxon>
        <taxon>Spermatophyta</taxon>
        <taxon>Magnoliopsida</taxon>
        <taxon>Liliopsida</taxon>
        <taxon>Zingiberales</taxon>
        <taxon>Musaceae</taxon>
        <taxon>Musa</taxon>
    </lineage>
</organism>
<comment type="catalytic activity">
    <reaction evidence="16">
        <text>UDP-N-acetyl-alpha-D-muramate + NADP(+) = UDP-N-acetyl-3-O-(1-carboxyvinyl)-alpha-D-glucosamine + NADPH + H(+)</text>
        <dbReference type="Rhea" id="RHEA:12248"/>
        <dbReference type="ChEBI" id="CHEBI:15378"/>
        <dbReference type="ChEBI" id="CHEBI:57783"/>
        <dbReference type="ChEBI" id="CHEBI:58349"/>
        <dbReference type="ChEBI" id="CHEBI:68483"/>
        <dbReference type="ChEBI" id="CHEBI:70757"/>
        <dbReference type="EC" id="1.3.1.98"/>
    </reaction>
</comment>
<dbReference type="InterPro" id="IPR016166">
    <property type="entry name" value="FAD-bd_PCMH"/>
</dbReference>
<dbReference type="GO" id="GO:0071555">
    <property type="term" value="P:cell wall organization"/>
    <property type="evidence" value="ECO:0007669"/>
    <property type="project" value="UniProtKB-KW"/>
</dbReference>